<dbReference type="OrthoDB" id="9768284at2"/>
<dbReference type="Gene3D" id="3.30.1050.10">
    <property type="entry name" value="SCP2 sterol-binding domain"/>
    <property type="match status" value="1"/>
</dbReference>
<dbReference type="GO" id="GO:0034069">
    <property type="term" value="F:aminoglycoside N-acetyltransferase activity"/>
    <property type="evidence" value="ECO:0007669"/>
    <property type="project" value="TreeGrafter"/>
</dbReference>
<dbReference type="InterPro" id="IPR051554">
    <property type="entry name" value="Acetyltransferase_Eis"/>
</dbReference>
<feature type="domain" description="N-acetyltransferase" evidence="1">
    <location>
        <begin position="1"/>
        <end position="149"/>
    </location>
</feature>
<dbReference type="Pfam" id="PF13527">
    <property type="entry name" value="Acetyltransf_9"/>
    <property type="match status" value="1"/>
</dbReference>
<dbReference type="RefSeq" id="WP_008859728.1">
    <property type="nucleotide sequence ID" value="NZ_JH591188.1"/>
</dbReference>
<comment type="caution">
    <text evidence="2">The sequence shown here is derived from an EMBL/GenBank/DDBJ whole genome shotgun (WGS) entry which is preliminary data.</text>
</comment>
<organism evidence="2 3">
    <name type="scientific">Dialister succinatiphilus YIT 11850</name>
    <dbReference type="NCBI Taxonomy" id="742743"/>
    <lineage>
        <taxon>Bacteria</taxon>
        <taxon>Bacillati</taxon>
        <taxon>Bacillota</taxon>
        <taxon>Negativicutes</taxon>
        <taxon>Veillonellales</taxon>
        <taxon>Veillonellaceae</taxon>
        <taxon>Dialister</taxon>
    </lineage>
</organism>
<dbReference type="Gene3D" id="3.40.630.30">
    <property type="match status" value="2"/>
</dbReference>
<dbReference type="PANTHER" id="PTHR37817:SF1">
    <property type="entry name" value="N-ACETYLTRANSFERASE EIS"/>
    <property type="match status" value="1"/>
</dbReference>
<name>H1D0U6_9FIRM</name>
<dbReference type="PATRIC" id="fig|742743.3.peg.1253"/>
<dbReference type="SUPFAM" id="SSF55729">
    <property type="entry name" value="Acyl-CoA N-acyltransferases (Nat)"/>
    <property type="match status" value="1"/>
</dbReference>
<proteinExistence type="predicted"/>
<dbReference type="AlphaFoldDB" id="H1D0U6"/>
<protein>
    <recommendedName>
        <fullName evidence="1">N-acetyltransferase domain-containing protein</fullName>
    </recommendedName>
</protein>
<keyword evidence="3" id="KW-1185">Reference proteome</keyword>
<sequence length="419" mass="47480">MKIRKASASDTEDVKALWAYCFEKPTDPFFQWYFKDLYTPETVLVGEENGQAACDLHRRPYTMSVRGRRFDTDYIVGVATHPAARGQGYASSLLRSAFHLAAREGKPFVTLMPSAASYYLPMGFGFFVHQWERKSSPEHLAPLGKKPVSCRVLTDGEGWQELARVYDAYTRGRNGFTLRDEKSWKSHIHGQLLDGFIALVYDEKGPAGYMFYSLADRRLIVTEMAFASEKGRQGLYAFMAGHRGSVDECIWYEPLDDRSFRYWEDGAEHTYIRNRSFPYMLARLTDPVTAFDGLPCNDHIHGTVAFQLVDSFLPENNGIYVLRAEGGKISALKEDVFYSLKCHIEDISGVRLGEDIPEPSFCIGAGSLAELFMGAADLPELDRLEKISWLTADEEEKDQVLSLAASLLPAEKNWINEWF</sequence>
<evidence type="ECO:0000313" key="2">
    <source>
        <dbReference type="EMBL" id="EHO62825.1"/>
    </source>
</evidence>
<dbReference type="PANTHER" id="PTHR37817">
    <property type="entry name" value="N-ACETYLTRANSFERASE EIS"/>
    <property type="match status" value="1"/>
</dbReference>
<dbReference type="InterPro" id="IPR025559">
    <property type="entry name" value="Eis_dom"/>
</dbReference>
<dbReference type="CDD" id="cd04301">
    <property type="entry name" value="NAT_SF"/>
    <property type="match status" value="1"/>
</dbReference>
<reference evidence="2 3" key="1">
    <citation type="submission" date="2011-11" db="EMBL/GenBank/DDBJ databases">
        <title>The Genome Sequence of Dialister succinatiphilus YIT 11850.</title>
        <authorList>
            <consortium name="The Broad Institute Genome Sequencing Platform"/>
            <person name="Earl A."/>
            <person name="Ward D."/>
            <person name="Feldgarden M."/>
            <person name="Gevers D."/>
            <person name="Morotomi M."/>
            <person name="Young S.K."/>
            <person name="Zeng Q."/>
            <person name="Gargeya S."/>
            <person name="Fitzgerald M."/>
            <person name="Haas B."/>
            <person name="Abouelleil A."/>
            <person name="Alvarado L."/>
            <person name="Arachchi H.M."/>
            <person name="Berlin A."/>
            <person name="Brown A."/>
            <person name="Chapman S.B."/>
            <person name="Dunbar C."/>
            <person name="Gearin G."/>
            <person name="Goldberg J."/>
            <person name="Griggs A."/>
            <person name="Gujja S."/>
            <person name="Heiman D."/>
            <person name="Howarth C."/>
            <person name="Lui A."/>
            <person name="MacDonald P.J.P."/>
            <person name="Montmayeur A."/>
            <person name="Murphy C."/>
            <person name="Neiman D."/>
            <person name="Pearson M."/>
            <person name="Priest M."/>
            <person name="Roberts A."/>
            <person name="Saif S."/>
            <person name="Shea T."/>
            <person name="Sisk P."/>
            <person name="Stolte C."/>
            <person name="Sykes S."/>
            <person name="Wortman J."/>
            <person name="Nusbaum C."/>
            <person name="Birren B."/>
        </authorList>
    </citation>
    <scope>NUCLEOTIDE SEQUENCE [LARGE SCALE GENOMIC DNA]</scope>
    <source>
        <strain evidence="2 3">YIT 11850</strain>
    </source>
</reference>
<evidence type="ECO:0000313" key="3">
    <source>
        <dbReference type="Proteomes" id="UP000003277"/>
    </source>
</evidence>
<dbReference type="Pfam" id="PF13530">
    <property type="entry name" value="SCP2_2"/>
    <property type="match status" value="1"/>
</dbReference>
<dbReference type="InterPro" id="IPR016181">
    <property type="entry name" value="Acyl_CoA_acyltransferase"/>
</dbReference>
<dbReference type="GO" id="GO:0030649">
    <property type="term" value="P:aminoglycoside antibiotic catabolic process"/>
    <property type="evidence" value="ECO:0007669"/>
    <property type="project" value="TreeGrafter"/>
</dbReference>
<dbReference type="PROSITE" id="PS51186">
    <property type="entry name" value="GNAT"/>
    <property type="match status" value="1"/>
</dbReference>
<dbReference type="InterPro" id="IPR041380">
    <property type="entry name" value="Acetyltransf_17"/>
</dbReference>
<gene>
    <name evidence="2" type="ORF">HMPREF9453_01234</name>
</gene>
<dbReference type="eggNOG" id="COG4552">
    <property type="taxonomic scope" value="Bacteria"/>
</dbReference>
<dbReference type="HOGENOM" id="CLU_050659_2_0_9"/>
<dbReference type="Pfam" id="PF17668">
    <property type="entry name" value="Acetyltransf_17"/>
    <property type="match status" value="1"/>
</dbReference>
<evidence type="ECO:0000259" key="1">
    <source>
        <dbReference type="PROSITE" id="PS51186"/>
    </source>
</evidence>
<accession>H1D0U6</accession>
<dbReference type="InterPro" id="IPR000182">
    <property type="entry name" value="GNAT_dom"/>
</dbReference>
<dbReference type="Proteomes" id="UP000003277">
    <property type="component" value="Unassembled WGS sequence"/>
</dbReference>
<dbReference type="SUPFAM" id="SSF55718">
    <property type="entry name" value="SCP-like"/>
    <property type="match status" value="1"/>
</dbReference>
<dbReference type="EMBL" id="ADLT01000043">
    <property type="protein sequence ID" value="EHO62825.1"/>
    <property type="molecule type" value="Genomic_DNA"/>
</dbReference>
<dbReference type="STRING" id="742743.HMPREF9453_01234"/>
<dbReference type="InterPro" id="IPR036527">
    <property type="entry name" value="SCP2_sterol-bd_dom_sf"/>
</dbReference>